<dbReference type="Pfam" id="PF22777">
    <property type="entry name" value="VKGC_lumenal_dom"/>
    <property type="match status" value="1"/>
</dbReference>
<dbReference type="GO" id="GO:0008488">
    <property type="term" value="F:gamma-glutamyl carboxylase activity"/>
    <property type="evidence" value="ECO:0007669"/>
    <property type="project" value="InterPro"/>
</dbReference>
<evidence type="ECO:0000313" key="4">
    <source>
        <dbReference type="EMBL" id="KAK3590837.1"/>
    </source>
</evidence>
<comment type="caution">
    <text evidence="4">The sequence shown here is derived from an EMBL/GenBank/DDBJ whole genome shotgun (WGS) entry which is preliminary data.</text>
</comment>
<dbReference type="InterPro" id="IPR053935">
    <property type="entry name" value="VKGC_lumenal_dom"/>
</dbReference>
<reference evidence="4" key="3">
    <citation type="submission" date="2023-05" db="EMBL/GenBank/DDBJ databases">
        <authorList>
            <person name="Smith C.H."/>
        </authorList>
    </citation>
    <scope>NUCLEOTIDE SEQUENCE</scope>
    <source>
        <strain evidence="4">CHS0354</strain>
        <tissue evidence="4">Mantle</tissue>
    </source>
</reference>
<dbReference type="InterPro" id="IPR011051">
    <property type="entry name" value="RmlC_Cupin_sf"/>
</dbReference>
<keyword evidence="1" id="KW-1133">Transmembrane helix</keyword>
<evidence type="ECO:0000259" key="2">
    <source>
        <dbReference type="Pfam" id="PF05090"/>
    </source>
</evidence>
<feature type="domain" description="HTTM" evidence="2">
    <location>
        <begin position="3"/>
        <end position="112"/>
    </location>
</feature>
<dbReference type="InterPro" id="IPR053934">
    <property type="entry name" value="HTTM_dom"/>
</dbReference>
<organism evidence="4 5">
    <name type="scientific">Potamilus streckersoni</name>
    <dbReference type="NCBI Taxonomy" id="2493646"/>
    <lineage>
        <taxon>Eukaryota</taxon>
        <taxon>Metazoa</taxon>
        <taxon>Spiralia</taxon>
        <taxon>Lophotrochozoa</taxon>
        <taxon>Mollusca</taxon>
        <taxon>Bivalvia</taxon>
        <taxon>Autobranchia</taxon>
        <taxon>Heteroconchia</taxon>
        <taxon>Palaeoheterodonta</taxon>
        <taxon>Unionida</taxon>
        <taxon>Unionoidea</taxon>
        <taxon>Unionidae</taxon>
        <taxon>Ambleminae</taxon>
        <taxon>Lampsilini</taxon>
        <taxon>Potamilus</taxon>
    </lineage>
</organism>
<accession>A0AAE0VVL6</accession>
<name>A0AAE0VVL6_9BIVA</name>
<dbReference type="GO" id="GO:0019842">
    <property type="term" value="F:vitamin binding"/>
    <property type="evidence" value="ECO:0007669"/>
    <property type="project" value="TreeGrafter"/>
</dbReference>
<dbReference type="Pfam" id="PF05090">
    <property type="entry name" value="HTTM"/>
    <property type="match status" value="1"/>
</dbReference>
<dbReference type="SUPFAM" id="SSF51182">
    <property type="entry name" value="RmlC-like cupins"/>
    <property type="match status" value="1"/>
</dbReference>
<dbReference type="EMBL" id="JAEAOA010001457">
    <property type="protein sequence ID" value="KAK3590837.1"/>
    <property type="molecule type" value="Genomic_DNA"/>
</dbReference>
<sequence length="516" mass="60592">MATYFIAGLKKLLNSDWILGYCKPEIAAHWVFVPFRLLLTEQQISQFIIHLGGVIIDLSMGFLLFFDKTRKIAFFFLTLFNMMNYQIFHEIGIGIFPWCLVATMLFFCRSDWPRKCFQTFPASMSSPAPLYHELQASDHCLYSKEYVKPEDKVFQARTVALGATTPPTKARTYHRLVSVVTGAYILLQCFLPYSHGITKGNNLFGMGMYLYSWDMFIPENTIQHIRVQYVNKNTRESGYLYPGAWVSDKRWILHPTTVKQYVTCVTRHMKKYNIDSVEIYVDVWRSLNRRFIQRSYDPKVDVVTANWNLFRETTWVMPLLDNLSYWRPKLLEIERQVWESSNHAQVTFVADFPGFYLKNFVHEDFTNTSITVLQGAVKVYTAEKNTTLTEGNRVQLPFNKFHVVQTISDEPSCYMYIYVNTTGEEFQRNVSLYEEILNQTNSQKEIKVNQTLGEILNGEQSPMYRQAILNRQIQDQEKEMTLWERFKWTMKNNHRLFRRGCKTLFGGLRSIVTGRI</sequence>
<evidence type="ECO:0000313" key="5">
    <source>
        <dbReference type="Proteomes" id="UP001195483"/>
    </source>
</evidence>
<dbReference type="PANTHER" id="PTHR12639">
    <property type="entry name" value="VITAMIN K-DEPENDENT GAMMA-CARBOXYLASE"/>
    <property type="match status" value="1"/>
</dbReference>
<dbReference type="PANTHER" id="PTHR12639:SF6">
    <property type="entry name" value="VITAMIN K-DEPENDENT GAMMA-CARBOXYLASE"/>
    <property type="match status" value="1"/>
</dbReference>
<proteinExistence type="predicted"/>
<evidence type="ECO:0000256" key="1">
    <source>
        <dbReference type="SAM" id="Phobius"/>
    </source>
</evidence>
<keyword evidence="5" id="KW-1185">Reference proteome</keyword>
<keyword evidence="1" id="KW-0472">Membrane</keyword>
<feature type="domain" description="Vitamin K-dependent gamma-carboxylase lumenal" evidence="3">
    <location>
        <begin position="174"/>
        <end position="321"/>
    </location>
</feature>
<feature type="transmembrane region" description="Helical" evidence="1">
    <location>
        <begin position="87"/>
        <end position="107"/>
    </location>
</feature>
<dbReference type="Proteomes" id="UP001195483">
    <property type="component" value="Unassembled WGS sequence"/>
</dbReference>
<feature type="transmembrane region" description="Helical" evidence="1">
    <location>
        <begin position="47"/>
        <end position="66"/>
    </location>
</feature>
<dbReference type="InterPro" id="IPR007782">
    <property type="entry name" value="VKG_COase"/>
</dbReference>
<reference evidence="4" key="2">
    <citation type="journal article" date="2021" name="Genome Biol. Evol.">
        <title>Developing a high-quality reference genome for a parasitic bivalve with doubly uniparental inheritance (Bivalvia: Unionida).</title>
        <authorList>
            <person name="Smith C.H."/>
        </authorList>
    </citation>
    <scope>NUCLEOTIDE SEQUENCE</scope>
    <source>
        <strain evidence="4">CHS0354</strain>
        <tissue evidence="4">Mantle</tissue>
    </source>
</reference>
<protein>
    <recommendedName>
        <fullName evidence="6">Vitamin K-dependent gamma-carboxylase</fullName>
    </recommendedName>
</protein>
<gene>
    <name evidence="4" type="ORF">CHS0354_024575</name>
</gene>
<keyword evidence="1" id="KW-0812">Transmembrane</keyword>
<reference evidence="4" key="1">
    <citation type="journal article" date="2021" name="Genome Biol. Evol.">
        <title>A High-Quality Reference Genome for a Parasitic Bivalve with Doubly Uniparental Inheritance (Bivalvia: Unionida).</title>
        <authorList>
            <person name="Smith C.H."/>
        </authorList>
    </citation>
    <scope>NUCLEOTIDE SEQUENCE</scope>
    <source>
        <strain evidence="4">CHS0354</strain>
    </source>
</reference>
<evidence type="ECO:0000259" key="3">
    <source>
        <dbReference type="Pfam" id="PF22777"/>
    </source>
</evidence>
<evidence type="ECO:0008006" key="6">
    <source>
        <dbReference type="Google" id="ProtNLM"/>
    </source>
</evidence>
<dbReference type="AlphaFoldDB" id="A0AAE0VVL6"/>